<comment type="caution">
    <text evidence="2">The sequence shown here is derived from an EMBL/GenBank/DDBJ whole genome shotgun (WGS) entry which is preliminary data.</text>
</comment>
<feature type="domain" description="F-box associated beta-propeller type 3" evidence="1">
    <location>
        <begin position="100"/>
        <end position="368"/>
    </location>
</feature>
<dbReference type="PANTHER" id="PTHR31111:SF136">
    <property type="entry name" value="F-BOX ASSOCIATED DOMAIN-CONTAINING PROTEIN"/>
    <property type="match status" value="1"/>
</dbReference>
<name>A0A9D4YHU5_PEA</name>
<reference evidence="2 3" key="1">
    <citation type="journal article" date="2022" name="Nat. Genet.">
        <title>Improved pea reference genome and pan-genome highlight genomic features and evolutionary characteristics.</title>
        <authorList>
            <person name="Yang T."/>
            <person name="Liu R."/>
            <person name="Luo Y."/>
            <person name="Hu S."/>
            <person name="Wang D."/>
            <person name="Wang C."/>
            <person name="Pandey M.K."/>
            <person name="Ge S."/>
            <person name="Xu Q."/>
            <person name="Li N."/>
            <person name="Li G."/>
            <person name="Huang Y."/>
            <person name="Saxena R.K."/>
            <person name="Ji Y."/>
            <person name="Li M."/>
            <person name="Yan X."/>
            <person name="He Y."/>
            <person name="Liu Y."/>
            <person name="Wang X."/>
            <person name="Xiang C."/>
            <person name="Varshney R.K."/>
            <person name="Ding H."/>
            <person name="Gao S."/>
            <person name="Zong X."/>
        </authorList>
    </citation>
    <scope>NUCLEOTIDE SEQUENCE [LARGE SCALE GENOMIC DNA]</scope>
    <source>
        <strain evidence="2 3">cv. Zhongwan 6</strain>
    </source>
</reference>
<accession>A0A9D4YHU5</accession>
<dbReference type="NCBIfam" id="TIGR01640">
    <property type="entry name" value="F_box_assoc_1"/>
    <property type="match status" value="1"/>
</dbReference>
<dbReference type="InterPro" id="IPR017451">
    <property type="entry name" value="F-box-assoc_interact_dom"/>
</dbReference>
<dbReference type="Pfam" id="PF08268">
    <property type="entry name" value="FBA_3"/>
    <property type="match status" value="1"/>
</dbReference>
<organism evidence="2 3">
    <name type="scientific">Pisum sativum</name>
    <name type="common">Garden pea</name>
    <name type="synonym">Lathyrus oleraceus</name>
    <dbReference type="NCBI Taxonomy" id="3888"/>
    <lineage>
        <taxon>Eukaryota</taxon>
        <taxon>Viridiplantae</taxon>
        <taxon>Streptophyta</taxon>
        <taxon>Embryophyta</taxon>
        <taxon>Tracheophyta</taxon>
        <taxon>Spermatophyta</taxon>
        <taxon>Magnoliopsida</taxon>
        <taxon>eudicotyledons</taxon>
        <taxon>Gunneridae</taxon>
        <taxon>Pentapetalae</taxon>
        <taxon>rosids</taxon>
        <taxon>fabids</taxon>
        <taxon>Fabales</taxon>
        <taxon>Fabaceae</taxon>
        <taxon>Papilionoideae</taxon>
        <taxon>50 kb inversion clade</taxon>
        <taxon>NPAAA clade</taxon>
        <taxon>Hologalegina</taxon>
        <taxon>IRL clade</taxon>
        <taxon>Fabeae</taxon>
        <taxon>Lathyrus</taxon>
    </lineage>
</organism>
<sequence>MISEPHFTKLHFEQSQNTLMIRTNHYDRVSRTLYLLECEPEKFDIGSDNRVKLEPICTLPLRDDKLFREEKGYSIKNIFKCAISVARLFWEKRETLYSSCNRKHGKFDIVNSCNGLLCLCEPSTENPIVVCNPVTGEFIRLPGDSMSPSRLNTARVRAHGYASLGFHPKVNEYKVIRIWTRHVRHANFWAFERLTVDIHTLGTSLWRNIEVDPEISILRLSDPTYINGVVHWIEFKGIILCFCFETEKLKTFPSPPGMVKNHANGIYNYLRRMGELKGILYICDSTDFSNITMWVMNEYGIGESWSKVYNISNLPNPLQWHYGYCFPVKQFEESAALLYNCLDCFLYYEPEKYGFKIFEINGSGSQYFEVIPHIPSLISLKDAVKGDNIKVLNFHSRYAKIKLQEEDEVIFMSQKFV</sequence>
<evidence type="ECO:0000313" key="2">
    <source>
        <dbReference type="EMBL" id="KAI5438784.1"/>
    </source>
</evidence>
<dbReference type="EMBL" id="JAMSHJ010000002">
    <property type="protein sequence ID" value="KAI5438784.1"/>
    <property type="molecule type" value="Genomic_DNA"/>
</dbReference>
<protein>
    <recommendedName>
        <fullName evidence="1">F-box associated beta-propeller type 3 domain-containing protein</fullName>
    </recommendedName>
</protein>
<evidence type="ECO:0000313" key="3">
    <source>
        <dbReference type="Proteomes" id="UP001058974"/>
    </source>
</evidence>
<dbReference type="PANTHER" id="PTHR31111">
    <property type="entry name" value="BNAA05G37150D PROTEIN-RELATED"/>
    <property type="match status" value="1"/>
</dbReference>
<keyword evidence="3" id="KW-1185">Reference proteome</keyword>
<dbReference type="AlphaFoldDB" id="A0A9D4YHU5"/>
<gene>
    <name evidence="2" type="ORF">KIW84_024493</name>
</gene>
<dbReference type="Gramene" id="Psat02G0449300-T1">
    <property type="protein sequence ID" value="KAI5438784.1"/>
    <property type="gene ID" value="KIW84_024493"/>
</dbReference>
<dbReference type="Proteomes" id="UP001058974">
    <property type="component" value="Chromosome 2"/>
</dbReference>
<dbReference type="InterPro" id="IPR013187">
    <property type="entry name" value="F-box-assoc_dom_typ3"/>
</dbReference>
<proteinExistence type="predicted"/>
<evidence type="ECO:0000259" key="1">
    <source>
        <dbReference type="Pfam" id="PF08268"/>
    </source>
</evidence>